<keyword evidence="1" id="KW-0175">Coiled coil</keyword>
<dbReference type="InterPro" id="IPR007470">
    <property type="entry name" value="HemX"/>
</dbReference>
<evidence type="ECO:0000313" key="4">
    <source>
        <dbReference type="EMBL" id="HJH24234.1"/>
    </source>
</evidence>
<keyword evidence="4" id="KW-0808">Transferase</keyword>
<keyword evidence="3" id="KW-0472">Membrane</keyword>
<dbReference type="EMBL" id="DYTQ01000077">
    <property type="protein sequence ID" value="HJH24234.1"/>
    <property type="molecule type" value="Genomic_DNA"/>
</dbReference>
<gene>
    <name evidence="4" type="ORF">K8U84_06750</name>
</gene>
<reference evidence="4" key="2">
    <citation type="submission" date="2021-09" db="EMBL/GenBank/DDBJ databases">
        <authorList>
            <person name="Gilroy R."/>
        </authorList>
    </citation>
    <scope>NUCLEOTIDE SEQUENCE</scope>
    <source>
        <strain evidence="4">CHK175-13533</strain>
    </source>
</reference>
<keyword evidence="3" id="KW-0812">Transmembrane</keyword>
<dbReference type="AlphaFoldDB" id="A0A9D2VGW7"/>
<accession>A0A9D2VGW7</accession>
<evidence type="ECO:0000256" key="3">
    <source>
        <dbReference type="SAM" id="Phobius"/>
    </source>
</evidence>
<dbReference type="Proteomes" id="UP000700248">
    <property type="component" value="Unassembled WGS sequence"/>
</dbReference>
<name>A0A9D2VGW7_9BURK</name>
<keyword evidence="4" id="KW-0489">Methyltransferase</keyword>
<sequence>MKEKSDNTNQTQQATGATASPASTPAKTKTKSAKGPVLLTALVALALGGGAVWYIQNNQQHLSQHYDSQLQLLVQQVGKNEQSAKQALTQVENQAQQLQRINNQLAQALEQLKDVSTAVQTISDSGTEIMLLNDIEQLAALAQQQLQVGGSVANAIVTLETAQARLTQANRQNFAVLIQTINGDLDRLRTAQVIDVPTLTAQLERLTELINQAPLYITEAGTVSPEPNGSATAADETAAATPSVADDSAWWQRVLSTAADLTQQSWNSIRQDLGQFVSVRRVDDNAALLISPEQADRLRENLRLRITMAQLALMTKQPKVWQSEMAFIVKALEDRFDASKALTQRALALATQLADTDVDLKLPTIDNTLAVIESLKQGSEDDFEPEPTSELPQDTDRGSEPAPIEPDTHNEAAPDSQSTETEPASSSEPGDSAKVNLTRIQQAV</sequence>
<dbReference type="PANTHER" id="PTHR38043">
    <property type="entry name" value="PROTEIN HEMX"/>
    <property type="match status" value="1"/>
</dbReference>
<proteinExistence type="predicted"/>
<dbReference type="EC" id="2.1.1.107" evidence="4"/>
<organism evidence="4 5">
    <name type="scientific">Paenalcaligenes hominis</name>
    <dbReference type="NCBI Taxonomy" id="643674"/>
    <lineage>
        <taxon>Bacteria</taxon>
        <taxon>Pseudomonadati</taxon>
        <taxon>Pseudomonadota</taxon>
        <taxon>Betaproteobacteria</taxon>
        <taxon>Burkholderiales</taxon>
        <taxon>Alcaligenaceae</taxon>
        <taxon>Paenalcaligenes</taxon>
    </lineage>
</organism>
<feature type="coiled-coil region" evidence="1">
    <location>
        <begin position="81"/>
        <end position="118"/>
    </location>
</feature>
<feature type="region of interest" description="Disordered" evidence="2">
    <location>
        <begin position="376"/>
        <end position="444"/>
    </location>
</feature>
<evidence type="ECO:0000256" key="1">
    <source>
        <dbReference type="SAM" id="Coils"/>
    </source>
</evidence>
<feature type="compositionally biased region" description="Low complexity" evidence="2">
    <location>
        <begin position="416"/>
        <end position="429"/>
    </location>
</feature>
<feature type="region of interest" description="Disordered" evidence="2">
    <location>
        <begin position="1"/>
        <end position="31"/>
    </location>
</feature>
<feature type="compositionally biased region" description="Low complexity" evidence="2">
    <location>
        <begin position="10"/>
        <end position="31"/>
    </location>
</feature>
<reference evidence="4" key="1">
    <citation type="journal article" date="2021" name="PeerJ">
        <title>Extensive microbial diversity within the chicken gut microbiome revealed by metagenomics and culture.</title>
        <authorList>
            <person name="Gilroy R."/>
            <person name="Ravi A."/>
            <person name="Getino M."/>
            <person name="Pursley I."/>
            <person name="Horton D.L."/>
            <person name="Alikhan N.F."/>
            <person name="Baker D."/>
            <person name="Gharbi K."/>
            <person name="Hall N."/>
            <person name="Watson M."/>
            <person name="Adriaenssens E.M."/>
            <person name="Foster-Nyarko E."/>
            <person name="Jarju S."/>
            <person name="Secka A."/>
            <person name="Antonio M."/>
            <person name="Oren A."/>
            <person name="Chaudhuri R.R."/>
            <person name="La Ragione R."/>
            <person name="Hildebrand F."/>
            <person name="Pallen M.J."/>
        </authorList>
    </citation>
    <scope>NUCLEOTIDE SEQUENCE</scope>
    <source>
        <strain evidence="4">CHK175-13533</strain>
    </source>
</reference>
<comment type="caution">
    <text evidence="4">The sequence shown here is derived from an EMBL/GenBank/DDBJ whole genome shotgun (WGS) entry which is preliminary data.</text>
</comment>
<dbReference type="Pfam" id="PF04375">
    <property type="entry name" value="HemX"/>
    <property type="match status" value="1"/>
</dbReference>
<keyword evidence="3" id="KW-1133">Transmembrane helix</keyword>
<dbReference type="GO" id="GO:0004851">
    <property type="term" value="F:uroporphyrin-III C-methyltransferase activity"/>
    <property type="evidence" value="ECO:0007669"/>
    <property type="project" value="UniProtKB-EC"/>
</dbReference>
<evidence type="ECO:0000313" key="5">
    <source>
        <dbReference type="Proteomes" id="UP000700248"/>
    </source>
</evidence>
<dbReference type="GO" id="GO:0032259">
    <property type="term" value="P:methylation"/>
    <property type="evidence" value="ECO:0007669"/>
    <property type="project" value="UniProtKB-KW"/>
</dbReference>
<feature type="transmembrane region" description="Helical" evidence="3">
    <location>
        <begin position="37"/>
        <end position="55"/>
    </location>
</feature>
<dbReference type="PANTHER" id="PTHR38043:SF1">
    <property type="entry name" value="PROTEIN HEMX"/>
    <property type="match status" value="1"/>
</dbReference>
<protein>
    <submittedName>
        <fullName evidence="4">Uroporphyrinogen-III C-methyltransferase</fullName>
        <ecNumber evidence="4">2.1.1.107</ecNumber>
    </submittedName>
</protein>
<dbReference type="RefSeq" id="WP_276830947.1">
    <property type="nucleotide sequence ID" value="NZ_DYTQ01000077.1"/>
</dbReference>
<evidence type="ECO:0000256" key="2">
    <source>
        <dbReference type="SAM" id="MobiDB-lite"/>
    </source>
</evidence>